<evidence type="ECO:0000256" key="4">
    <source>
        <dbReference type="ARBA" id="ARBA00022617"/>
    </source>
</evidence>
<dbReference type="InterPro" id="IPR050121">
    <property type="entry name" value="Cytochrome_P450_monoxygenase"/>
</dbReference>
<keyword evidence="9" id="KW-0472">Membrane</keyword>
<dbReference type="AlphaFoldDB" id="A0A084QZP8"/>
<keyword evidence="8" id="KW-0503">Monooxygenase</keyword>
<keyword evidence="8" id="KW-0560">Oxidoreductase</keyword>
<dbReference type="Proteomes" id="UP000028524">
    <property type="component" value="Unassembled WGS sequence"/>
</dbReference>
<comment type="pathway">
    <text evidence="2">Mycotoxin biosynthesis.</text>
</comment>
<dbReference type="InterPro" id="IPR036396">
    <property type="entry name" value="Cyt_P450_sf"/>
</dbReference>
<comment type="cofactor">
    <cofactor evidence="1 7">
        <name>heme</name>
        <dbReference type="ChEBI" id="CHEBI:30413"/>
    </cofactor>
</comment>
<reference evidence="10 11" key="1">
    <citation type="journal article" date="2014" name="BMC Genomics">
        <title>Comparative genome sequencing reveals chemotype-specific gene clusters in the toxigenic black mold Stachybotrys.</title>
        <authorList>
            <person name="Semeiks J."/>
            <person name="Borek D."/>
            <person name="Otwinowski Z."/>
            <person name="Grishin N.V."/>
        </authorList>
    </citation>
    <scope>NUCLEOTIDE SEQUENCE [LARGE SCALE GENOMIC DNA]</scope>
    <source>
        <strain evidence="10 11">IBT 40285</strain>
    </source>
</reference>
<dbReference type="GO" id="GO:0004497">
    <property type="term" value="F:monooxygenase activity"/>
    <property type="evidence" value="ECO:0007669"/>
    <property type="project" value="UniProtKB-KW"/>
</dbReference>
<dbReference type="OMA" id="FPRHAWR"/>
<evidence type="ECO:0000256" key="1">
    <source>
        <dbReference type="ARBA" id="ARBA00001971"/>
    </source>
</evidence>
<dbReference type="Gene3D" id="1.10.630.10">
    <property type="entry name" value="Cytochrome P450"/>
    <property type="match status" value="1"/>
</dbReference>
<dbReference type="InterPro" id="IPR001128">
    <property type="entry name" value="Cyt_P450"/>
</dbReference>
<comment type="similarity">
    <text evidence="3 8">Belongs to the cytochrome P450 family.</text>
</comment>
<dbReference type="PROSITE" id="PS00086">
    <property type="entry name" value="CYTOCHROME_P450"/>
    <property type="match status" value="1"/>
</dbReference>
<accession>A0A084QZP8</accession>
<evidence type="ECO:0000256" key="3">
    <source>
        <dbReference type="ARBA" id="ARBA00010617"/>
    </source>
</evidence>
<keyword evidence="9" id="KW-1133">Transmembrane helix</keyword>
<dbReference type="GO" id="GO:0016705">
    <property type="term" value="F:oxidoreductase activity, acting on paired donors, with incorporation or reduction of molecular oxygen"/>
    <property type="evidence" value="ECO:0007669"/>
    <property type="project" value="InterPro"/>
</dbReference>
<dbReference type="PRINTS" id="PR00463">
    <property type="entry name" value="EP450I"/>
</dbReference>
<dbReference type="PRINTS" id="PR00385">
    <property type="entry name" value="P450"/>
</dbReference>
<dbReference type="Pfam" id="PF00067">
    <property type="entry name" value="p450"/>
    <property type="match status" value="1"/>
</dbReference>
<evidence type="ECO:0000313" key="10">
    <source>
        <dbReference type="EMBL" id="KFA69433.1"/>
    </source>
</evidence>
<evidence type="ECO:0000256" key="9">
    <source>
        <dbReference type="SAM" id="Phobius"/>
    </source>
</evidence>
<dbReference type="InterPro" id="IPR002401">
    <property type="entry name" value="Cyt_P450_E_grp-I"/>
</dbReference>
<dbReference type="GO" id="GO:0020037">
    <property type="term" value="F:heme binding"/>
    <property type="evidence" value="ECO:0007669"/>
    <property type="project" value="InterPro"/>
</dbReference>
<keyword evidence="6 7" id="KW-0408">Iron</keyword>
<gene>
    <name evidence="10" type="ORF">S40285_04608</name>
</gene>
<evidence type="ECO:0000256" key="6">
    <source>
        <dbReference type="ARBA" id="ARBA00023004"/>
    </source>
</evidence>
<dbReference type="InterPro" id="IPR017972">
    <property type="entry name" value="Cyt_P450_CS"/>
</dbReference>
<keyword evidence="5 7" id="KW-0479">Metal-binding</keyword>
<proteinExistence type="inferred from homology"/>
<dbReference type="SUPFAM" id="SSF48264">
    <property type="entry name" value="Cytochrome P450"/>
    <property type="match status" value="1"/>
</dbReference>
<evidence type="ECO:0000256" key="2">
    <source>
        <dbReference type="ARBA" id="ARBA00004685"/>
    </source>
</evidence>
<evidence type="ECO:0000313" key="11">
    <source>
        <dbReference type="Proteomes" id="UP000028524"/>
    </source>
</evidence>
<keyword evidence="4 7" id="KW-0349">Heme</keyword>
<sequence>MSPSPTVAAIAALGAAAAAYLCVVFYRARTRFNGLPKPPHSFFWGHLKLVGEVTASLPPNCHPQVFMTEMARRYDLQGVWYLDLWPLSYPQVVLTEPELMDDVQVAQALSQHPLSETVLGSLVGKGSVATANGEPWKAAHKAIAPAFSNSHIRSLTGVMAEELTTFRGTLQKLAASGEVFSMEAELSKAVFDIIGRTVLNMPLNAQTTGSRYFDHVAELVEIAGESTSMNPLVHLRNYFRLLPLTKRLNGSLLEKIQERLTLFRTQKMVPSRKDPLSIMDLMLRETVIQDEVNAGEKKALDYISEDQLRPIQTNLKALLLGGLGTIVDSLCFTYMLLSKHPEVVQKLREEHNQVFGADFDATVRLMVESPEKLPDLEYTTCVLKEAMRLFPIGFGVREAPKGATVRYKDNIYPIDDLVVVPQWHTMHYDPAYFPEPNAFRPERFLDGGVPRGWFRTFSRGPRKCMGEPLAMETLRAVLLLTVRDFEFECAGLKPNAKPRVTYTDLDTVFGDVVFPWLAIEARPRGGMMMTVKTVE</sequence>
<dbReference type="InParanoid" id="A0A084QZP8"/>
<keyword evidence="9" id="KW-0812">Transmembrane</keyword>
<dbReference type="HOGENOM" id="CLU_020492_1_1_1"/>
<dbReference type="STRING" id="1283841.A0A084QZP8"/>
<dbReference type="OrthoDB" id="10029320at2759"/>
<dbReference type="PANTHER" id="PTHR24305">
    <property type="entry name" value="CYTOCHROME P450"/>
    <property type="match status" value="1"/>
</dbReference>
<evidence type="ECO:0000256" key="5">
    <source>
        <dbReference type="ARBA" id="ARBA00022723"/>
    </source>
</evidence>
<dbReference type="EMBL" id="KL659480">
    <property type="protein sequence ID" value="KFA69433.1"/>
    <property type="molecule type" value="Genomic_DNA"/>
</dbReference>
<feature type="transmembrane region" description="Helical" evidence="9">
    <location>
        <begin position="6"/>
        <end position="26"/>
    </location>
</feature>
<keyword evidence="11" id="KW-1185">Reference proteome</keyword>
<name>A0A084QZP8_STAC4</name>
<dbReference type="GO" id="GO:0005506">
    <property type="term" value="F:iron ion binding"/>
    <property type="evidence" value="ECO:0007669"/>
    <property type="project" value="InterPro"/>
</dbReference>
<dbReference type="PANTHER" id="PTHR24305:SF232">
    <property type="entry name" value="P450, PUTATIVE (EUROFUNG)-RELATED"/>
    <property type="match status" value="1"/>
</dbReference>
<feature type="binding site" description="axial binding residue" evidence="7">
    <location>
        <position position="464"/>
    </location>
    <ligand>
        <name>heme</name>
        <dbReference type="ChEBI" id="CHEBI:30413"/>
    </ligand>
    <ligandPart>
        <name>Fe</name>
        <dbReference type="ChEBI" id="CHEBI:18248"/>
    </ligandPart>
</feature>
<protein>
    <submittedName>
        <fullName evidence="10">Uncharacterized protein</fullName>
    </submittedName>
</protein>
<organism evidence="10 11">
    <name type="scientific">Stachybotrys chlorohalonatus (strain IBT 40285)</name>
    <dbReference type="NCBI Taxonomy" id="1283841"/>
    <lineage>
        <taxon>Eukaryota</taxon>
        <taxon>Fungi</taxon>
        <taxon>Dikarya</taxon>
        <taxon>Ascomycota</taxon>
        <taxon>Pezizomycotina</taxon>
        <taxon>Sordariomycetes</taxon>
        <taxon>Hypocreomycetidae</taxon>
        <taxon>Hypocreales</taxon>
        <taxon>Stachybotryaceae</taxon>
        <taxon>Stachybotrys</taxon>
    </lineage>
</organism>
<evidence type="ECO:0000256" key="7">
    <source>
        <dbReference type="PIRSR" id="PIRSR602401-1"/>
    </source>
</evidence>
<evidence type="ECO:0000256" key="8">
    <source>
        <dbReference type="RuleBase" id="RU000461"/>
    </source>
</evidence>